<evidence type="ECO:0000256" key="1">
    <source>
        <dbReference type="ARBA" id="ARBA00022679"/>
    </source>
</evidence>
<gene>
    <name evidence="7" type="ORF">FE251_11135</name>
</gene>
<sequence>MTNATDARSSALTGLAAVLVAGGAALVSVATGAWQPAPATLTAWSLALAGYVLVYVLDAELLVRRPLLPRVPAAPLLLLLGLAVWFLAPGLSWMATLFVVTAASWTTVVGRGGLVALVAVQSVAVAVGMVLGGADVGIVLALTGTFASFQAFAVAVITIAEREAAGRAELDRAHSRLRATHEELRAAHAELRAATALLSASSRDAERLRIARDLHDGVGHQLTALALELEIAGHLAEGEAARHVARARAVAKDLLGEVRATVSALREEPHRLAETLRELLGDLPGLEVALAVEVPEPPAQDVALAVGRAVQEIATNTLRHAGARRLDVAVVQDDDGALTVRAHDDGRGSPAVVPGNGLTGMAERVGALGGRVAVESAPGEGFTVTVTVPRAPGEVRPGARALTVGRAGAGRDVGRVAP</sequence>
<keyword evidence="5" id="KW-0472">Membrane</keyword>
<keyword evidence="1" id="KW-0808">Transferase</keyword>
<dbReference type="Gene3D" id="1.20.5.1930">
    <property type="match status" value="1"/>
</dbReference>
<keyword evidence="3" id="KW-0902">Two-component regulatory system</keyword>
<feature type="transmembrane region" description="Helical" evidence="5">
    <location>
        <begin position="112"/>
        <end position="131"/>
    </location>
</feature>
<name>A0ABX5VMX9_9MICO</name>
<evidence type="ECO:0000256" key="2">
    <source>
        <dbReference type="ARBA" id="ARBA00022777"/>
    </source>
</evidence>
<dbReference type="PANTHER" id="PTHR24421">
    <property type="entry name" value="NITRATE/NITRITE SENSOR PROTEIN NARX-RELATED"/>
    <property type="match status" value="1"/>
</dbReference>
<organism evidence="7 8">
    <name type="scientific">Georgenia wutianyii</name>
    <dbReference type="NCBI Taxonomy" id="2585135"/>
    <lineage>
        <taxon>Bacteria</taxon>
        <taxon>Bacillati</taxon>
        <taxon>Actinomycetota</taxon>
        <taxon>Actinomycetes</taxon>
        <taxon>Micrococcales</taxon>
        <taxon>Bogoriellaceae</taxon>
        <taxon>Georgenia</taxon>
    </lineage>
</organism>
<dbReference type="Proteomes" id="UP000313948">
    <property type="component" value="Chromosome"/>
</dbReference>
<keyword evidence="5" id="KW-0812">Transmembrane</keyword>
<feature type="transmembrane region" description="Helical" evidence="5">
    <location>
        <begin position="138"/>
        <end position="160"/>
    </location>
</feature>
<proteinExistence type="predicted"/>
<dbReference type="PANTHER" id="PTHR24421:SF59">
    <property type="entry name" value="OXYGEN SENSOR HISTIDINE KINASE NREB"/>
    <property type="match status" value="1"/>
</dbReference>
<keyword evidence="4" id="KW-0175">Coiled coil</keyword>
<evidence type="ECO:0000313" key="8">
    <source>
        <dbReference type="Proteomes" id="UP000313948"/>
    </source>
</evidence>
<dbReference type="Pfam" id="PF07730">
    <property type="entry name" value="HisKA_3"/>
    <property type="match status" value="1"/>
</dbReference>
<dbReference type="InterPro" id="IPR003594">
    <property type="entry name" value="HATPase_dom"/>
</dbReference>
<dbReference type="EMBL" id="CP040899">
    <property type="protein sequence ID" value="QDB79864.1"/>
    <property type="molecule type" value="Genomic_DNA"/>
</dbReference>
<evidence type="ECO:0000259" key="6">
    <source>
        <dbReference type="SMART" id="SM00387"/>
    </source>
</evidence>
<dbReference type="InterPro" id="IPR050482">
    <property type="entry name" value="Sensor_HK_TwoCompSys"/>
</dbReference>
<reference evidence="7 8" key="1">
    <citation type="submission" date="2019-05" db="EMBL/GenBank/DDBJ databases">
        <title>Georgenia *** sp. nov., and Georgenia *** sp. nov., isolated from the intestinal contents of plateau pika (Ochotona curzoniae) in the Qinghai-Tibet plateau of China.</title>
        <authorList>
            <person name="Tian Z."/>
        </authorList>
    </citation>
    <scope>NUCLEOTIDE SEQUENCE [LARGE SCALE GENOMIC DNA]</scope>
    <source>
        <strain evidence="7 8">Z294</strain>
    </source>
</reference>
<dbReference type="Pfam" id="PF02518">
    <property type="entry name" value="HATPase_c"/>
    <property type="match status" value="1"/>
</dbReference>
<protein>
    <submittedName>
        <fullName evidence="7">Sensor histidine kinase</fullName>
    </submittedName>
</protein>
<keyword evidence="2 7" id="KW-0418">Kinase</keyword>
<dbReference type="SMART" id="SM00387">
    <property type="entry name" value="HATPase_c"/>
    <property type="match status" value="1"/>
</dbReference>
<dbReference type="InterPro" id="IPR036890">
    <property type="entry name" value="HATPase_C_sf"/>
</dbReference>
<evidence type="ECO:0000256" key="5">
    <source>
        <dbReference type="SAM" id="Phobius"/>
    </source>
</evidence>
<accession>A0ABX5VMX9</accession>
<feature type="transmembrane region" description="Helical" evidence="5">
    <location>
        <begin position="42"/>
        <end position="63"/>
    </location>
</feature>
<feature type="domain" description="Histidine kinase/HSP90-like ATPase" evidence="6">
    <location>
        <begin position="301"/>
        <end position="392"/>
    </location>
</feature>
<feature type="transmembrane region" description="Helical" evidence="5">
    <location>
        <begin position="75"/>
        <end position="100"/>
    </location>
</feature>
<keyword evidence="8" id="KW-1185">Reference proteome</keyword>
<evidence type="ECO:0000256" key="4">
    <source>
        <dbReference type="SAM" id="Coils"/>
    </source>
</evidence>
<evidence type="ECO:0000313" key="7">
    <source>
        <dbReference type="EMBL" id="QDB79864.1"/>
    </source>
</evidence>
<evidence type="ECO:0000256" key="3">
    <source>
        <dbReference type="ARBA" id="ARBA00023012"/>
    </source>
</evidence>
<dbReference type="RefSeq" id="WP_139948792.1">
    <property type="nucleotide sequence ID" value="NZ_CP040899.1"/>
</dbReference>
<keyword evidence="5" id="KW-1133">Transmembrane helix</keyword>
<dbReference type="CDD" id="cd16917">
    <property type="entry name" value="HATPase_UhpB-NarQ-NarX-like"/>
    <property type="match status" value="1"/>
</dbReference>
<dbReference type="SUPFAM" id="SSF55874">
    <property type="entry name" value="ATPase domain of HSP90 chaperone/DNA topoisomerase II/histidine kinase"/>
    <property type="match status" value="1"/>
</dbReference>
<dbReference type="GO" id="GO:0016301">
    <property type="term" value="F:kinase activity"/>
    <property type="evidence" value="ECO:0007669"/>
    <property type="project" value="UniProtKB-KW"/>
</dbReference>
<dbReference type="Gene3D" id="3.30.565.10">
    <property type="entry name" value="Histidine kinase-like ATPase, C-terminal domain"/>
    <property type="match status" value="1"/>
</dbReference>
<feature type="coiled-coil region" evidence="4">
    <location>
        <begin position="167"/>
        <end position="194"/>
    </location>
</feature>
<dbReference type="InterPro" id="IPR011712">
    <property type="entry name" value="Sig_transdc_His_kin_sub3_dim/P"/>
</dbReference>